<dbReference type="Pfam" id="PF08669">
    <property type="entry name" value="GCV_T_C"/>
    <property type="match status" value="1"/>
</dbReference>
<evidence type="ECO:0000313" key="3">
    <source>
        <dbReference type="Proteomes" id="UP001497382"/>
    </source>
</evidence>
<dbReference type="Gene3D" id="3.30.70.1400">
    <property type="entry name" value="Aminomethyltransferase beta-barrel domains"/>
    <property type="match status" value="1"/>
</dbReference>
<dbReference type="InterPro" id="IPR029043">
    <property type="entry name" value="GcvT/YgfZ_C"/>
</dbReference>
<dbReference type="InterPro" id="IPR013977">
    <property type="entry name" value="GcvT_C"/>
</dbReference>
<protein>
    <recommendedName>
        <fullName evidence="1">Aminomethyltransferase C-terminal domain-containing protein</fullName>
    </recommendedName>
</protein>
<dbReference type="AlphaFoldDB" id="A0AAV1Z6H4"/>
<dbReference type="InterPro" id="IPR028896">
    <property type="entry name" value="GcvT/YgfZ/DmdA"/>
</dbReference>
<organism evidence="2 3">
    <name type="scientific">Larinioides sclopetarius</name>
    <dbReference type="NCBI Taxonomy" id="280406"/>
    <lineage>
        <taxon>Eukaryota</taxon>
        <taxon>Metazoa</taxon>
        <taxon>Ecdysozoa</taxon>
        <taxon>Arthropoda</taxon>
        <taxon>Chelicerata</taxon>
        <taxon>Arachnida</taxon>
        <taxon>Araneae</taxon>
        <taxon>Araneomorphae</taxon>
        <taxon>Entelegynae</taxon>
        <taxon>Araneoidea</taxon>
        <taxon>Araneidae</taxon>
        <taxon>Larinioides</taxon>
    </lineage>
</organism>
<dbReference type="SUPFAM" id="SSF101790">
    <property type="entry name" value="Aminomethyltransferase beta-barrel domain"/>
    <property type="match status" value="1"/>
</dbReference>
<gene>
    <name evidence="2" type="ORF">LARSCL_LOCUS3426</name>
</gene>
<keyword evidence="3" id="KW-1185">Reference proteome</keyword>
<comment type="caution">
    <text evidence="2">The sequence shown here is derived from an EMBL/GenBank/DDBJ whole genome shotgun (WGS) entry which is preliminary data.</text>
</comment>
<dbReference type="Gene3D" id="3.30.1360.120">
    <property type="entry name" value="Probable tRNA modification gtpase trme, domain 1"/>
    <property type="match status" value="1"/>
</dbReference>
<accession>A0AAV1Z6H4</accession>
<reference evidence="2 3" key="1">
    <citation type="submission" date="2024-04" db="EMBL/GenBank/DDBJ databases">
        <authorList>
            <person name="Rising A."/>
            <person name="Reimegard J."/>
            <person name="Sonavane S."/>
            <person name="Akerstrom W."/>
            <person name="Nylinder S."/>
            <person name="Hedman E."/>
            <person name="Kallberg Y."/>
        </authorList>
    </citation>
    <scope>NUCLEOTIDE SEQUENCE [LARGE SCALE GENOMIC DNA]</scope>
</reference>
<dbReference type="Proteomes" id="UP001497382">
    <property type="component" value="Unassembled WGS sequence"/>
</dbReference>
<evidence type="ECO:0000313" key="2">
    <source>
        <dbReference type="EMBL" id="CAL1267042.1"/>
    </source>
</evidence>
<name>A0AAV1Z6H4_9ARAC</name>
<dbReference type="PANTHER" id="PTHR43757:SF2">
    <property type="entry name" value="AMINOMETHYLTRANSFERASE, MITOCHONDRIAL"/>
    <property type="match status" value="1"/>
</dbReference>
<evidence type="ECO:0000259" key="1">
    <source>
        <dbReference type="Pfam" id="PF08669"/>
    </source>
</evidence>
<dbReference type="PANTHER" id="PTHR43757">
    <property type="entry name" value="AMINOMETHYLTRANSFERASE"/>
    <property type="match status" value="1"/>
</dbReference>
<dbReference type="EMBL" id="CAXIEN010000026">
    <property type="protein sequence ID" value="CAL1267042.1"/>
    <property type="molecule type" value="Genomic_DNA"/>
</dbReference>
<dbReference type="SUPFAM" id="SSF103025">
    <property type="entry name" value="Folate-binding domain"/>
    <property type="match status" value="1"/>
</dbReference>
<proteinExistence type="predicted"/>
<sequence length="284" mass="32331">MRKLSSFWKAAEVYPIEEVDPIEEEPEWIAAEPLDSNCRKLPDHFLHLDSADAFTQYSGFHVPWSYRDLKEWTSVETLMTNNNGGIIDILIVSKKNKRHLHIVANTSKVLNEVQIMPRDGFYLVHDCHKAVYTPKMPLIGLEARECLRIEAGKCLPGKDTDEQTTPVEAELMHLISERKMRDGSFPGSERILKEFRDNNPSKRRRGFISEDGRLRSGDIITSTNGHKIGYVSSCTYSPILKSFIAMGSLEIEVVLGFMKFVKEDFINHQSVLGIPAKTAERSCF</sequence>
<feature type="domain" description="Aminomethyltransferase C-terminal" evidence="1">
    <location>
        <begin position="202"/>
        <end position="252"/>
    </location>
</feature>
<dbReference type="InterPro" id="IPR027266">
    <property type="entry name" value="TrmE/GcvT-like"/>
</dbReference>